<dbReference type="PANTHER" id="PTHR38471:SF2">
    <property type="entry name" value="FOUR HELIX BUNDLE PROTEIN"/>
    <property type="match status" value="1"/>
</dbReference>
<dbReference type="InterPro" id="IPR012657">
    <property type="entry name" value="23S_rRNA-intervening_sequence"/>
</dbReference>
<dbReference type="CDD" id="cd16377">
    <property type="entry name" value="23S_rRNA_IVP_like"/>
    <property type="match status" value="1"/>
</dbReference>
<accession>X1GX53</accession>
<sequence length="84" mass="9120">RRAATSIPANIAEGQARKSNPSFRNFLRIALGSAAELETHLEIARRLSYLDQQAARSLLQATDEVGRMMQGLLRSLGDAAGARL</sequence>
<comment type="caution">
    <text evidence="1">The sequence shown here is derived from an EMBL/GenBank/DDBJ whole genome shotgun (WGS) entry which is preliminary data.</text>
</comment>
<proteinExistence type="predicted"/>
<dbReference type="AlphaFoldDB" id="X1GX53"/>
<feature type="non-terminal residue" evidence="1">
    <location>
        <position position="1"/>
    </location>
</feature>
<protein>
    <recommendedName>
        <fullName evidence="2">Four helix bundle protein</fullName>
    </recommendedName>
</protein>
<dbReference type="Gene3D" id="1.20.1440.60">
    <property type="entry name" value="23S rRNA-intervening sequence"/>
    <property type="match status" value="1"/>
</dbReference>
<dbReference type="InterPro" id="IPR036583">
    <property type="entry name" value="23S_rRNA_IVS_sf"/>
</dbReference>
<gene>
    <name evidence="1" type="ORF">S03H2_17330</name>
</gene>
<dbReference type="EMBL" id="BARU01008930">
    <property type="protein sequence ID" value="GAH46204.1"/>
    <property type="molecule type" value="Genomic_DNA"/>
</dbReference>
<evidence type="ECO:0008006" key="2">
    <source>
        <dbReference type="Google" id="ProtNLM"/>
    </source>
</evidence>
<dbReference type="Pfam" id="PF05635">
    <property type="entry name" value="23S_rRNA_IVP"/>
    <property type="match status" value="1"/>
</dbReference>
<dbReference type="SUPFAM" id="SSF158446">
    <property type="entry name" value="IVS-encoded protein-like"/>
    <property type="match status" value="1"/>
</dbReference>
<dbReference type="NCBIfam" id="TIGR02436">
    <property type="entry name" value="four helix bundle protein"/>
    <property type="match status" value="1"/>
</dbReference>
<reference evidence="1" key="1">
    <citation type="journal article" date="2014" name="Front. Microbiol.">
        <title>High frequency of phylogenetically diverse reductive dehalogenase-homologous genes in deep subseafloor sedimentary metagenomes.</title>
        <authorList>
            <person name="Kawai M."/>
            <person name="Futagami T."/>
            <person name="Toyoda A."/>
            <person name="Takaki Y."/>
            <person name="Nishi S."/>
            <person name="Hori S."/>
            <person name="Arai W."/>
            <person name="Tsubouchi T."/>
            <person name="Morono Y."/>
            <person name="Uchiyama I."/>
            <person name="Ito T."/>
            <person name="Fujiyama A."/>
            <person name="Inagaki F."/>
            <person name="Takami H."/>
        </authorList>
    </citation>
    <scope>NUCLEOTIDE SEQUENCE</scope>
    <source>
        <strain evidence="1">Expedition CK06-06</strain>
    </source>
</reference>
<name>X1GX53_9ZZZZ</name>
<dbReference type="PANTHER" id="PTHR38471">
    <property type="entry name" value="FOUR HELIX BUNDLE PROTEIN"/>
    <property type="match status" value="1"/>
</dbReference>
<evidence type="ECO:0000313" key="1">
    <source>
        <dbReference type="EMBL" id="GAH46204.1"/>
    </source>
</evidence>
<organism evidence="1">
    <name type="scientific">marine sediment metagenome</name>
    <dbReference type="NCBI Taxonomy" id="412755"/>
    <lineage>
        <taxon>unclassified sequences</taxon>
        <taxon>metagenomes</taxon>
        <taxon>ecological metagenomes</taxon>
    </lineage>
</organism>